<sequence length="352" mass="40588">MTRQVDVCGRAKRYVDADMCYELPRLLLQLFCLHKRAVRHKKLQKYRGALPYELVEKIIVDAWCTIGDAPARWRFFRVIAILSKVWRDVLHEVVLRYVFIETMIDFVAYERLLSRYDPCARYVSVVLNAVDHTRFRVDEIAKHVPEARFICLAITMDRRYYFNAILQNLLAKTKSLTHLRICWPPLRDSFACPLSSVVISSVTHLHIARHPSASLGSILASFPNVTHLRLGTPCFLKNLVPYMFTVRVLILDAPPQYRVHTVSRAPALIFQSSVPLWNICDALEHGLLKSTASYPGRIIMNAGKSDADKSMITDIALSCQKHGVAFECRRRHPPLWQPSHLDSKRWDHNAWS</sequence>
<dbReference type="EMBL" id="JABBWG010000002">
    <property type="protein sequence ID" value="KAG1825672.1"/>
    <property type="molecule type" value="Genomic_DNA"/>
</dbReference>
<dbReference type="AlphaFoldDB" id="A0A9P7JJ61"/>
<dbReference type="Proteomes" id="UP000807769">
    <property type="component" value="Unassembled WGS sequence"/>
</dbReference>
<organism evidence="1 2">
    <name type="scientific">Suillus subaureus</name>
    <dbReference type="NCBI Taxonomy" id="48587"/>
    <lineage>
        <taxon>Eukaryota</taxon>
        <taxon>Fungi</taxon>
        <taxon>Dikarya</taxon>
        <taxon>Basidiomycota</taxon>
        <taxon>Agaricomycotina</taxon>
        <taxon>Agaricomycetes</taxon>
        <taxon>Agaricomycetidae</taxon>
        <taxon>Boletales</taxon>
        <taxon>Suillineae</taxon>
        <taxon>Suillaceae</taxon>
        <taxon>Suillus</taxon>
    </lineage>
</organism>
<protein>
    <submittedName>
        <fullName evidence="1">Uncharacterized protein</fullName>
    </submittedName>
</protein>
<dbReference type="OrthoDB" id="2749557at2759"/>
<accession>A0A9P7JJ61</accession>
<dbReference type="GeneID" id="64633211"/>
<gene>
    <name evidence="1" type="ORF">BJ212DRAFT_1475068</name>
</gene>
<proteinExistence type="predicted"/>
<evidence type="ECO:0000313" key="2">
    <source>
        <dbReference type="Proteomes" id="UP000807769"/>
    </source>
</evidence>
<reference evidence="1" key="1">
    <citation type="journal article" date="2020" name="New Phytol.">
        <title>Comparative genomics reveals dynamic genome evolution in host specialist ectomycorrhizal fungi.</title>
        <authorList>
            <person name="Lofgren L.A."/>
            <person name="Nguyen N.H."/>
            <person name="Vilgalys R."/>
            <person name="Ruytinx J."/>
            <person name="Liao H.L."/>
            <person name="Branco S."/>
            <person name="Kuo A."/>
            <person name="LaButti K."/>
            <person name="Lipzen A."/>
            <person name="Andreopoulos W."/>
            <person name="Pangilinan J."/>
            <person name="Riley R."/>
            <person name="Hundley H."/>
            <person name="Na H."/>
            <person name="Barry K."/>
            <person name="Grigoriev I.V."/>
            <person name="Stajich J.E."/>
            <person name="Kennedy P.G."/>
        </authorList>
    </citation>
    <scope>NUCLEOTIDE SEQUENCE</scope>
    <source>
        <strain evidence="1">MN1</strain>
    </source>
</reference>
<name>A0A9P7JJ61_9AGAM</name>
<dbReference type="RefSeq" id="XP_041198925.1">
    <property type="nucleotide sequence ID" value="XM_041339195.1"/>
</dbReference>
<comment type="caution">
    <text evidence="1">The sequence shown here is derived from an EMBL/GenBank/DDBJ whole genome shotgun (WGS) entry which is preliminary data.</text>
</comment>
<keyword evidence="2" id="KW-1185">Reference proteome</keyword>
<evidence type="ECO:0000313" key="1">
    <source>
        <dbReference type="EMBL" id="KAG1825672.1"/>
    </source>
</evidence>